<evidence type="ECO:0000313" key="2">
    <source>
        <dbReference type="Proteomes" id="UP000017127"/>
    </source>
</evidence>
<proteinExistence type="predicted"/>
<gene>
    <name evidence="1" type="ORF">M595_1241</name>
</gene>
<protein>
    <submittedName>
        <fullName evidence="1">Uncharacterized protein</fullName>
    </submittedName>
</protein>
<name>U7QQL7_9CYAN</name>
<dbReference type="RefSeq" id="WP_023065067.1">
    <property type="nucleotide sequence ID" value="NZ_AUZM01000008.1"/>
</dbReference>
<dbReference type="Proteomes" id="UP000017127">
    <property type="component" value="Unassembled WGS sequence"/>
</dbReference>
<dbReference type="OrthoDB" id="468489at2"/>
<sequence length="255" mass="29533">MNLYQLIPAKVIALSLISVSISTIFQAEVLSETSWMFLSRSQPKDEEGFERESLWRRFFPRSEPPENEGTEGGSKGDDFCPIAPNQFLEVERVWNERPTFTWTGGITQIEIREQGNEKVVWSKEISAENRVELNTETESYTPFKLYQVTVETVLKPGQIYELQVSTSPSIDYSSIPLRIMTPEERNYLTQYLQKLEQELEEKNITVDVVILQRADYFASQKLWSEFWKEVLSVESPSEDLKVLINETVEELCLPS</sequence>
<organism evidence="1 2">
    <name type="scientific">Lyngbya aestuarii BL J</name>
    <dbReference type="NCBI Taxonomy" id="1348334"/>
    <lineage>
        <taxon>Bacteria</taxon>
        <taxon>Bacillati</taxon>
        <taxon>Cyanobacteriota</taxon>
        <taxon>Cyanophyceae</taxon>
        <taxon>Oscillatoriophycideae</taxon>
        <taxon>Oscillatoriales</taxon>
        <taxon>Microcoleaceae</taxon>
        <taxon>Lyngbya</taxon>
    </lineage>
</organism>
<comment type="caution">
    <text evidence="1">The sequence shown here is derived from an EMBL/GenBank/DDBJ whole genome shotgun (WGS) entry which is preliminary data.</text>
</comment>
<dbReference type="EMBL" id="AUZM01000008">
    <property type="protein sequence ID" value="ERT08721.1"/>
    <property type="molecule type" value="Genomic_DNA"/>
</dbReference>
<dbReference type="AlphaFoldDB" id="U7QQL7"/>
<accession>U7QQL7</accession>
<evidence type="ECO:0000313" key="1">
    <source>
        <dbReference type="EMBL" id="ERT08721.1"/>
    </source>
</evidence>
<reference evidence="1 2" key="1">
    <citation type="journal article" date="2013" name="Front. Microbiol.">
        <title>Comparative genomic analyses of the cyanobacterium, Lyngbya aestuarii BL J, a powerful hydrogen producer.</title>
        <authorList>
            <person name="Kothari A."/>
            <person name="Vaughn M."/>
            <person name="Garcia-Pichel F."/>
        </authorList>
    </citation>
    <scope>NUCLEOTIDE SEQUENCE [LARGE SCALE GENOMIC DNA]</scope>
    <source>
        <strain evidence="1 2">BL J</strain>
    </source>
</reference>
<keyword evidence="2" id="KW-1185">Reference proteome</keyword>